<proteinExistence type="predicted"/>
<dbReference type="EMBL" id="NEFA01000008">
    <property type="protein sequence ID" value="OYR05428.1"/>
    <property type="molecule type" value="Genomic_DNA"/>
</dbReference>
<evidence type="ECO:0000313" key="5">
    <source>
        <dbReference type="Proteomes" id="UP001164536"/>
    </source>
</evidence>
<dbReference type="Proteomes" id="UP001164536">
    <property type="component" value="Chromosome"/>
</dbReference>
<dbReference type="Proteomes" id="UP000855471">
    <property type="component" value="Unassembled WGS sequence"/>
</dbReference>
<reference evidence="3" key="4">
    <citation type="submission" date="2022-12" db="EMBL/GenBank/DDBJ databases">
        <title>2953647.</title>
        <authorList>
            <person name="Hergert J."/>
            <person name="Casey R."/>
            <person name="Wagner J."/>
            <person name="Young E.L."/>
            <person name="Oakeson K.F."/>
        </authorList>
    </citation>
    <scope>NUCLEOTIDE SEQUENCE</scope>
    <source>
        <strain evidence="3">2953647</strain>
    </source>
</reference>
<accession>A0A1B2JM46</accession>
<dbReference type="Proteomes" id="UP000215827">
    <property type="component" value="Unassembled WGS sequence"/>
</dbReference>
<reference evidence="1" key="2">
    <citation type="journal article" date="2018" name="Genome Biol.">
        <title>SKESA: strategic k-mer extension for scrupulous assemblies.</title>
        <authorList>
            <person name="Souvorov A."/>
            <person name="Agarwala R."/>
            <person name="Lipman D.J."/>
        </authorList>
    </citation>
    <scope>NUCLEOTIDE SEQUENCE</scope>
    <source>
        <strain evidence="1">O50</strain>
    </source>
</reference>
<dbReference type="Pfam" id="PF06296">
    <property type="entry name" value="RelE"/>
    <property type="match status" value="1"/>
</dbReference>
<protein>
    <submittedName>
        <fullName evidence="2">Addiction module toxin RelE</fullName>
    </submittedName>
    <submittedName>
        <fullName evidence="1">Type II toxin-antitoxin system RelE/ParE family toxin</fullName>
    </submittedName>
</protein>
<dbReference type="InterPro" id="IPR009387">
    <property type="entry name" value="HigB-2"/>
</dbReference>
<evidence type="ECO:0000313" key="1">
    <source>
        <dbReference type="EMBL" id="HAT3898102.1"/>
    </source>
</evidence>
<dbReference type="EMBL" id="CP114564">
    <property type="protein sequence ID" value="WAZ57376.1"/>
    <property type="molecule type" value="Genomic_DNA"/>
</dbReference>
<dbReference type="AlphaFoldDB" id="A0A1B2JM46"/>
<name>A0A1B2JM46_CITFR</name>
<evidence type="ECO:0000313" key="3">
    <source>
        <dbReference type="EMBL" id="WAZ57376.1"/>
    </source>
</evidence>
<keyword evidence="5" id="KW-1185">Reference proteome</keyword>
<dbReference type="PIRSF" id="PIRSF018634">
    <property type="entry name" value="UCP018634"/>
    <property type="match status" value="1"/>
</dbReference>
<gene>
    <name evidence="2" type="ORF">B9P89_09230</name>
    <name evidence="1" type="ORF">I9Y29_002536</name>
    <name evidence="3" type="ORF">O4000_00210</name>
</gene>
<dbReference type="RefSeq" id="WP_032937135.1">
    <property type="nucleotide sequence ID" value="NZ_AP026940.1"/>
</dbReference>
<evidence type="ECO:0000313" key="2">
    <source>
        <dbReference type="EMBL" id="OYR05428.1"/>
    </source>
</evidence>
<reference evidence="1" key="3">
    <citation type="submission" date="2020-09" db="EMBL/GenBank/DDBJ databases">
        <authorList>
            <consortium name="NCBI Pathogen Detection Project"/>
        </authorList>
    </citation>
    <scope>NUCLEOTIDE SEQUENCE</scope>
    <source>
        <strain evidence="1">O50</strain>
    </source>
</reference>
<organism evidence="1">
    <name type="scientific">Citrobacter freundii</name>
    <dbReference type="NCBI Taxonomy" id="546"/>
    <lineage>
        <taxon>Bacteria</taxon>
        <taxon>Pseudomonadati</taxon>
        <taxon>Pseudomonadota</taxon>
        <taxon>Gammaproteobacteria</taxon>
        <taxon>Enterobacterales</taxon>
        <taxon>Enterobacteriaceae</taxon>
        <taxon>Citrobacter</taxon>
        <taxon>Citrobacter freundii complex</taxon>
    </lineage>
</organism>
<sequence length="119" mass="13474">MRVFKTKWFTREAKSHAINDNELCEAIAATLQGRADNLGGGVYKKRLNQNRDRAIILAKGGEHWFYTFLYAKQNIANINSSELSGFRELAKHYASLGDMKIAALIQSKELVEVCHDSKE</sequence>
<evidence type="ECO:0000313" key="4">
    <source>
        <dbReference type="Proteomes" id="UP000215827"/>
    </source>
</evidence>
<reference evidence="2 4" key="1">
    <citation type="submission" date="2017-04" db="EMBL/GenBank/DDBJ databases">
        <title>Emergence of KPC-2-producing Citrobacter isolates from sediments of a Chinese river.</title>
        <authorList>
            <person name="Zheng B."/>
        </authorList>
    </citation>
    <scope>NUCLEOTIDE SEQUENCE [LARGE SCALE GENOMIC DNA]</scope>
    <source>
        <strain evidence="2 4">C191</strain>
    </source>
</reference>
<dbReference type="EMBL" id="DACSXJ010000013">
    <property type="protein sequence ID" value="HAT3898102.1"/>
    <property type="molecule type" value="Genomic_DNA"/>
</dbReference>